<comment type="catalytic activity">
    <reaction evidence="1">
        <text>ATP + protein L-histidine = ADP + protein N-phospho-L-histidine.</text>
        <dbReference type="EC" id="2.7.13.3"/>
    </reaction>
</comment>
<dbReference type="RefSeq" id="WP_203195180.1">
    <property type="nucleotide sequence ID" value="NZ_CP063362.1"/>
</dbReference>
<keyword evidence="8" id="KW-0547">Nucleotide-binding</keyword>
<evidence type="ECO:0000256" key="4">
    <source>
        <dbReference type="ARBA" id="ARBA00022475"/>
    </source>
</evidence>
<reference evidence="16 17" key="1">
    <citation type="submission" date="2020-10" db="EMBL/GenBank/DDBJ databases">
        <title>Degradation of 1,4-Dioxane by Xanthobacter sp. YN2, via a Novel Group-2 Soluble Di-Iron Monooxygenase.</title>
        <authorList>
            <person name="Ma F."/>
            <person name="Wang Y."/>
            <person name="Yang J."/>
            <person name="Guo H."/>
            <person name="Su D."/>
            <person name="Yu L."/>
        </authorList>
    </citation>
    <scope>NUCLEOTIDE SEQUENCE [LARGE SCALE GENOMIC DNA]</scope>
    <source>
        <strain evidence="16 17">YN2</strain>
    </source>
</reference>
<evidence type="ECO:0000256" key="2">
    <source>
        <dbReference type="ARBA" id="ARBA00004651"/>
    </source>
</evidence>
<evidence type="ECO:0000256" key="6">
    <source>
        <dbReference type="ARBA" id="ARBA00022679"/>
    </source>
</evidence>
<dbReference type="KEGG" id="xdi:EZH22_08170"/>
<accession>A0A974PRN2</accession>
<gene>
    <name evidence="16" type="ORF">EZH22_08170</name>
</gene>
<dbReference type="Gene3D" id="3.30.450.20">
    <property type="entry name" value="PAS domain"/>
    <property type="match status" value="2"/>
</dbReference>
<keyword evidence="5" id="KW-0597">Phosphoprotein</keyword>
<keyword evidence="10" id="KW-0067">ATP-binding</keyword>
<feature type="transmembrane region" description="Helical" evidence="13">
    <location>
        <begin position="38"/>
        <end position="59"/>
    </location>
</feature>
<evidence type="ECO:0000313" key="16">
    <source>
        <dbReference type="EMBL" id="QRG08266.1"/>
    </source>
</evidence>
<protein>
    <recommendedName>
        <fullName evidence="3">histidine kinase</fullName>
        <ecNumber evidence="3">2.7.13.3</ecNumber>
    </recommendedName>
</protein>
<keyword evidence="9 16" id="KW-0418">Kinase</keyword>
<evidence type="ECO:0000256" key="8">
    <source>
        <dbReference type="ARBA" id="ARBA00022741"/>
    </source>
</evidence>
<keyword evidence="7 13" id="KW-0812">Transmembrane</keyword>
<keyword evidence="4" id="KW-1003">Cell membrane</keyword>
<keyword evidence="12 13" id="KW-0472">Membrane</keyword>
<dbReference type="GO" id="GO:0004673">
    <property type="term" value="F:protein histidine kinase activity"/>
    <property type="evidence" value="ECO:0007669"/>
    <property type="project" value="UniProtKB-EC"/>
</dbReference>
<dbReference type="CDD" id="cd12914">
    <property type="entry name" value="PDC1_DGC_like"/>
    <property type="match status" value="1"/>
</dbReference>
<dbReference type="GO" id="GO:0005886">
    <property type="term" value="C:plasma membrane"/>
    <property type="evidence" value="ECO:0007669"/>
    <property type="project" value="UniProtKB-SubCell"/>
</dbReference>
<feature type="domain" description="Cache" evidence="14">
    <location>
        <begin position="65"/>
        <end position="284"/>
    </location>
</feature>
<organism evidence="16 17">
    <name type="scientific">Xanthobacter dioxanivorans</name>
    <dbReference type="NCBI Taxonomy" id="2528964"/>
    <lineage>
        <taxon>Bacteria</taxon>
        <taxon>Pseudomonadati</taxon>
        <taxon>Pseudomonadota</taxon>
        <taxon>Alphaproteobacteria</taxon>
        <taxon>Hyphomicrobiales</taxon>
        <taxon>Xanthobacteraceae</taxon>
        <taxon>Xanthobacter</taxon>
    </lineage>
</organism>
<evidence type="ECO:0000256" key="10">
    <source>
        <dbReference type="ARBA" id="ARBA00022840"/>
    </source>
</evidence>
<dbReference type="Proteomes" id="UP000596427">
    <property type="component" value="Chromosome"/>
</dbReference>
<dbReference type="PANTHER" id="PTHR41523:SF8">
    <property type="entry name" value="ETHYLENE RESPONSE SENSOR PROTEIN"/>
    <property type="match status" value="1"/>
</dbReference>
<comment type="subcellular location">
    <subcellularLocation>
        <location evidence="2">Cell membrane</location>
        <topology evidence="2">Multi-pass membrane protein</topology>
    </subcellularLocation>
</comment>
<dbReference type="EMBL" id="CP063362">
    <property type="protein sequence ID" value="QRG08266.1"/>
    <property type="molecule type" value="Genomic_DNA"/>
</dbReference>
<evidence type="ECO:0000256" key="12">
    <source>
        <dbReference type="ARBA" id="ARBA00023136"/>
    </source>
</evidence>
<evidence type="ECO:0000259" key="15">
    <source>
        <dbReference type="Pfam" id="PF07568"/>
    </source>
</evidence>
<dbReference type="InterPro" id="IPR011495">
    <property type="entry name" value="Sig_transdc_His_kin_sub2_dim/P"/>
</dbReference>
<proteinExistence type="predicted"/>
<feature type="domain" description="Signal transduction histidine kinase subgroup 2 dimerisation and phosphoacceptor" evidence="15">
    <location>
        <begin position="393"/>
        <end position="464"/>
    </location>
</feature>
<evidence type="ECO:0000259" key="14">
    <source>
        <dbReference type="Pfam" id="PF02743"/>
    </source>
</evidence>
<evidence type="ECO:0000256" key="9">
    <source>
        <dbReference type="ARBA" id="ARBA00022777"/>
    </source>
</evidence>
<evidence type="ECO:0000256" key="11">
    <source>
        <dbReference type="ARBA" id="ARBA00022989"/>
    </source>
</evidence>
<dbReference type="PANTHER" id="PTHR41523">
    <property type="entry name" value="TWO-COMPONENT SYSTEM SENSOR PROTEIN"/>
    <property type="match status" value="1"/>
</dbReference>
<dbReference type="Pfam" id="PF02743">
    <property type="entry name" value="dCache_1"/>
    <property type="match status" value="1"/>
</dbReference>
<keyword evidence="6" id="KW-0808">Transferase</keyword>
<name>A0A974PRN2_9HYPH</name>
<evidence type="ECO:0000256" key="13">
    <source>
        <dbReference type="SAM" id="Phobius"/>
    </source>
</evidence>
<evidence type="ECO:0000313" key="17">
    <source>
        <dbReference type="Proteomes" id="UP000596427"/>
    </source>
</evidence>
<dbReference type="EC" id="2.7.13.3" evidence="3"/>
<dbReference type="Pfam" id="PF07568">
    <property type="entry name" value="HisKA_2"/>
    <property type="match status" value="1"/>
</dbReference>
<sequence length="584" mass="62578">MELSKAKAVPGRHRQRNAIFATVAGQPRSLFDSVRRRLLLVVLLAMAPIAALNIAQGVMQLNGAEEEARQHLLQRALAAAATQESIFASAENVLYALKNVEEVRTGGATCQATLRGATVSLPFVANIGVLDASGRVLCAALPVTEDEVAHDPWWQAAVAQPGFSLFGRVQSPAAGKQVLVGTLPLRTDAGQLEKVLAVGIDVAWLDNQLRQQTPPANGVVALFSPLGEELVSNSRGVSAALFDAANLETSLGAGGHTLHEATDAQGQRWTFATAKLDRRGLTVAFAMPSDRLFGWTFLAIAASLALPAVIVILSLVALWVAVDRIILRWLLYLRRVTAVYAQGHYGFRPTRLDAAPSEFRVLGHAVENMALAVRLRDARLRESLAEKTALVREIHHRIKNSLQVVVSLLSLYGSGIGRGDDRRRFEQLRTRVNTLALVHRILYEASDGSQVLLRELLGELASLLEGSVECNARITVEAEDVRLPTDMAVPLALMVVEVVLSLSLPSGSTAIALRGAVVGDRLQLTVRSAAGSWDDAAEPTSLAGGFATQLGGNLTRSKAEDGAFLVAGEFPCRPVPKPRPAHAF</sequence>
<evidence type="ECO:0000256" key="3">
    <source>
        <dbReference type="ARBA" id="ARBA00012438"/>
    </source>
</evidence>
<feature type="transmembrane region" description="Helical" evidence="13">
    <location>
        <begin position="292"/>
        <end position="322"/>
    </location>
</feature>
<dbReference type="InterPro" id="IPR033479">
    <property type="entry name" value="dCache_1"/>
</dbReference>
<evidence type="ECO:0000256" key="5">
    <source>
        <dbReference type="ARBA" id="ARBA00022553"/>
    </source>
</evidence>
<dbReference type="AlphaFoldDB" id="A0A974PRN2"/>
<keyword evidence="17" id="KW-1185">Reference proteome</keyword>
<evidence type="ECO:0000256" key="7">
    <source>
        <dbReference type="ARBA" id="ARBA00022692"/>
    </source>
</evidence>
<evidence type="ECO:0000256" key="1">
    <source>
        <dbReference type="ARBA" id="ARBA00000085"/>
    </source>
</evidence>
<keyword evidence="11 13" id="KW-1133">Transmembrane helix</keyword>
<dbReference type="GO" id="GO:0005524">
    <property type="term" value="F:ATP binding"/>
    <property type="evidence" value="ECO:0007669"/>
    <property type="project" value="UniProtKB-KW"/>
</dbReference>